<keyword evidence="1" id="KW-0677">Repeat</keyword>
<comment type="caution">
    <text evidence="6">The sequence shown here is derived from an EMBL/GenBank/DDBJ whole genome shotgun (WGS) entry which is preliminary data.</text>
</comment>
<dbReference type="Pfam" id="PF07679">
    <property type="entry name" value="I-set"/>
    <property type="match status" value="1"/>
</dbReference>
<dbReference type="InterPro" id="IPR007110">
    <property type="entry name" value="Ig-like_dom"/>
</dbReference>
<dbReference type="InterPro" id="IPR003961">
    <property type="entry name" value="FN3_dom"/>
</dbReference>
<dbReference type="Proteomes" id="UP001566132">
    <property type="component" value="Unassembled WGS sequence"/>
</dbReference>
<evidence type="ECO:0000256" key="1">
    <source>
        <dbReference type="ARBA" id="ARBA00022737"/>
    </source>
</evidence>
<name>A0ABD1ERS4_HYPHA</name>
<keyword evidence="3" id="KW-0732">Signal</keyword>
<dbReference type="SMART" id="SM00409">
    <property type="entry name" value="IG"/>
    <property type="match status" value="1"/>
</dbReference>
<dbReference type="SUPFAM" id="SSF49265">
    <property type="entry name" value="Fibronectin type III"/>
    <property type="match status" value="1"/>
</dbReference>
<reference evidence="6 7" key="1">
    <citation type="submission" date="2024-05" db="EMBL/GenBank/DDBJ databases">
        <title>Genetic variation in Jamaican populations of the coffee berry borer (Hypothenemus hampei).</title>
        <authorList>
            <person name="Errbii M."/>
            <person name="Myrie A."/>
        </authorList>
    </citation>
    <scope>NUCLEOTIDE SEQUENCE [LARGE SCALE GENOMIC DNA]</scope>
    <source>
        <strain evidence="6">JA-Hopewell-2020-01-JO</strain>
        <tissue evidence="6">Whole body</tissue>
    </source>
</reference>
<evidence type="ECO:0000256" key="3">
    <source>
        <dbReference type="SAM" id="SignalP"/>
    </source>
</evidence>
<dbReference type="InterPro" id="IPR003599">
    <property type="entry name" value="Ig_sub"/>
</dbReference>
<evidence type="ECO:0000259" key="5">
    <source>
        <dbReference type="PROSITE" id="PS50853"/>
    </source>
</evidence>
<feature type="signal peptide" evidence="3">
    <location>
        <begin position="1"/>
        <end position="20"/>
    </location>
</feature>
<keyword evidence="2" id="KW-0812">Transmembrane</keyword>
<feature type="chain" id="PRO_5044890293" evidence="3">
    <location>
        <begin position="21"/>
        <end position="291"/>
    </location>
</feature>
<dbReference type="PROSITE" id="PS50835">
    <property type="entry name" value="IG_LIKE"/>
    <property type="match status" value="1"/>
</dbReference>
<evidence type="ECO:0000259" key="4">
    <source>
        <dbReference type="PROSITE" id="PS50835"/>
    </source>
</evidence>
<feature type="domain" description="Ig-like" evidence="4">
    <location>
        <begin position="31"/>
        <end position="100"/>
    </location>
</feature>
<proteinExistence type="predicted"/>
<feature type="domain" description="Fibronectin type-III" evidence="5">
    <location>
        <begin position="104"/>
        <end position="205"/>
    </location>
</feature>
<sequence length="291" mass="32866">MYYSLEFVVCLFLMSFHVKAAGIKRVSVDIGKNLTIKCPLNQSKDLMWEIEGKKQRPNTKITVLENGSLFLREVDSSNSGIYSCIRENDVTDVKARINVTVRSPPPPLVVSIKPSTILVLVLWKVNGTGGYPIMHFTAQYRLAFSNNKSWIPITPNHIMPNSRQIEVYNLKPNTTYEFQMWATNQLGKSPIVTVQATTRGQYPESELARHLLKGAEQFDTRWWTVAVGVVLGTSILLGVGTCILLYQECKKRPTEIEPEIIELVPNIILNPGFEGPSHFNDITPDENYPQE</sequence>
<gene>
    <name evidence="6" type="ORF">ABEB36_006652</name>
</gene>
<dbReference type="GO" id="GO:0030154">
    <property type="term" value="P:cell differentiation"/>
    <property type="evidence" value="ECO:0007669"/>
    <property type="project" value="UniProtKB-ARBA"/>
</dbReference>
<dbReference type="CDD" id="cd00063">
    <property type="entry name" value="FN3"/>
    <property type="match status" value="1"/>
</dbReference>
<dbReference type="SUPFAM" id="SSF48726">
    <property type="entry name" value="Immunoglobulin"/>
    <property type="match status" value="1"/>
</dbReference>
<dbReference type="InterPro" id="IPR013098">
    <property type="entry name" value="Ig_I-set"/>
</dbReference>
<evidence type="ECO:0000313" key="6">
    <source>
        <dbReference type="EMBL" id="KAL1501308.1"/>
    </source>
</evidence>
<feature type="transmembrane region" description="Helical" evidence="2">
    <location>
        <begin position="222"/>
        <end position="246"/>
    </location>
</feature>
<dbReference type="Pfam" id="PF00041">
    <property type="entry name" value="fn3"/>
    <property type="match status" value="1"/>
</dbReference>
<dbReference type="SMART" id="SM00060">
    <property type="entry name" value="FN3"/>
    <property type="match status" value="1"/>
</dbReference>
<keyword evidence="2" id="KW-1133">Transmembrane helix</keyword>
<keyword evidence="7" id="KW-1185">Reference proteome</keyword>
<dbReference type="EMBL" id="JBDJPC010000005">
    <property type="protein sequence ID" value="KAL1501308.1"/>
    <property type="molecule type" value="Genomic_DNA"/>
</dbReference>
<dbReference type="AlphaFoldDB" id="A0ABD1ERS4"/>
<protein>
    <submittedName>
        <fullName evidence="6">Uncharacterized protein</fullName>
    </submittedName>
</protein>
<dbReference type="Gene3D" id="2.60.40.10">
    <property type="entry name" value="Immunoglobulins"/>
    <property type="match status" value="2"/>
</dbReference>
<dbReference type="InterPro" id="IPR036116">
    <property type="entry name" value="FN3_sf"/>
</dbReference>
<evidence type="ECO:0000256" key="2">
    <source>
        <dbReference type="SAM" id="Phobius"/>
    </source>
</evidence>
<dbReference type="InterPro" id="IPR050964">
    <property type="entry name" value="Striated_Muscle_Regulatory"/>
</dbReference>
<organism evidence="6 7">
    <name type="scientific">Hypothenemus hampei</name>
    <name type="common">Coffee berry borer</name>
    <dbReference type="NCBI Taxonomy" id="57062"/>
    <lineage>
        <taxon>Eukaryota</taxon>
        <taxon>Metazoa</taxon>
        <taxon>Ecdysozoa</taxon>
        <taxon>Arthropoda</taxon>
        <taxon>Hexapoda</taxon>
        <taxon>Insecta</taxon>
        <taxon>Pterygota</taxon>
        <taxon>Neoptera</taxon>
        <taxon>Endopterygota</taxon>
        <taxon>Coleoptera</taxon>
        <taxon>Polyphaga</taxon>
        <taxon>Cucujiformia</taxon>
        <taxon>Curculionidae</taxon>
        <taxon>Scolytinae</taxon>
        <taxon>Hypothenemus</taxon>
    </lineage>
</organism>
<dbReference type="PROSITE" id="PS50853">
    <property type="entry name" value="FN3"/>
    <property type="match status" value="1"/>
</dbReference>
<accession>A0ABD1ERS4</accession>
<dbReference type="GO" id="GO:0009653">
    <property type="term" value="P:anatomical structure morphogenesis"/>
    <property type="evidence" value="ECO:0007669"/>
    <property type="project" value="UniProtKB-ARBA"/>
</dbReference>
<dbReference type="PANTHER" id="PTHR13817:SF166">
    <property type="entry name" value="NEURONAL IGCAM-RELATED"/>
    <property type="match status" value="1"/>
</dbReference>
<dbReference type="InterPro" id="IPR013783">
    <property type="entry name" value="Ig-like_fold"/>
</dbReference>
<dbReference type="PANTHER" id="PTHR13817">
    <property type="entry name" value="TITIN"/>
    <property type="match status" value="1"/>
</dbReference>
<dbReference type="InterPro" id="IPR036179">
    <property type="entry name" value="Ig-like_dom_sf"/>
</dbReference>
<keyword evidence="2" id="KW-0472">Membrane</keyword>
<evidence type="ECO:0000313" key="7">
    <source>
        <dbReference type="Proteomes" id="UP001566132"/>
    </source>
</evidence>